<evidence type="ECO:0000256" key="1">
    <source>
        <dbReference type="ARBA" id="ARBA00004651"/>
    </source>
</evidence>
<feature type="transmembrane region" description="Helical" evidence="7">
    <location>
        <begin position="18"/>
        <end position="38"/>
    </location>
</feature>
<evidence type="ECO:0000256" key="5">
    <source>
        <dbReference type="ARBA" id="ARBA00023136"/>
    </source>
</evidence>
<evidence type="ECO:0000256" key="6">
    <source>
        <dbReference type="ARBA" id="ARBA00038076"/>
    </source>
</evidence>
<evidence type="ECO:0000256" key="7">
    <source>
        <dbReference type="SAM" id="Phobius"/>
    </source>
</evidence>
<evidence type="ECO:0000256" key="4">
    <source>
        <dbReference type="ARBA" id="ARBA00022989"/>
    </source>
</evidence>
<dbReference type="AlphaFoldDB" id="A0A2K8KRB6"/>
<dbReference type="GO" id="GO:0005886">
    <property type="term" value="C:plasma membrane"/>
    <property type="evidence" value="ECO:0007669"/>
    <property type="project" value="UniProtKB-SubCell"/>
</dbReference>
<reference evidence="10 11" key="1">
    <citation type="journal article" date="2017" name="Environ. Microbiol.">
        <title>Genomic and physiological analyses of 'Reinekea forsetii' reveal a versatile opportunistic lifestyle during spring algae blooms.</title>
        <authorList>
            <person name="Avci B."/>
            <person name="Hahnke R.L."/>
            <person name="Chafee M."/>
            <person name="Fischer T."/>
            <person name="Gruber-Vodicka H."/>
            <person name="Tegetmeyer H.E."/>
            <person name="Harder J."/>
            <person name="Fuchs B.M."/>
            <person name="Amann R.I."/>
            <person name="Teeling H."/>
        </authorList>
    </citation>
    <scope>NUCLEOTIDE SEQUENCE [LARGE SCALE GENOMIC DNA]</scope>
    <source>
        <strain evidence="10 11">Hel1_31_D35</strain>
    </source>
</reference>
<evidence type="ECO:0000256" key="2">
    <source>
        <dbReference type="ARBA" id="ARBA00022475"/>
    </source>
</evidence>
<keyword evidence="5 7" id="KW-0472">Membrane</keyword>
<dbReference type="InterPro" id="IPR025857">
    <property type="entry name" value="MacB_PCD"/>
</dbReference>
<dbReference type="EMBL" id="CP011797">
    <property type="protein sequence ID" value="ATX77162.1"/>
    <property type="molecule type" value="Genomic_DNA"/>
</dbReference>
<evidence type="ECO:0000259" key="8">
    <source>
        <dbReference type="Pfam" id="PF02687"/>
    </source>
</evidence>
<protein>
    <submittedName>
        <fullName evidence="10">Lipoprotein release ABC transporter permease</fullName>
    </submittedName>
</protein>
<organism evidence="10 11">
    <name type="scientific">Reinekea forsetii</name>
    <dbReference type="NCBI Taxonomy" id="1336806"/>
    <lineage>
        <taxon>Bacteria</taxon>
        <taxon>Pseudomonadati</taxon>
        <taxon>Pseudomonadota</taxon>
        <taxon>Gammaproteobacteria</taxon>
        <taxon>Oceanospirillales</taxon>
        <taxon>Saccharospirillaceae</taxon>
        <taxon>Reinekea</taxon>
    </lineage>
</organism>
<keyword evidence="4 7" id="KW-1133">Transmembrane helix</keyword>
<keyword evidence="2" id="KW-1003">Cell membrane</keyword>
<evidence type="ECO:0000313" key="10">
    <source>
        <dbReference type="EMBL" id="ATX77162.1"/>
    </source>
</evidence>
<dbReference type="InterPro" id="IPR003838">
    <property type="entry name" value="ABC3_permease_C"/>
</dbReference>
<evidence type="ECO:0000256" key="3">
    <source>
        <dbReference type="ARBA" id="ARBA00022692"/>
    </source>
</evidence>
<dbReference type="GO" id="GO:0022857">
    <property type="term" value="F:transmembrane transporter activity"/>
    <property type="evidence" value="ECO:0007669"/>
    <property type="project" value="TreeGrafter"/>
</dbReference>
<dbReference type="Pfam" id="PF02687">
    <property type="entry name" value="FtsX"/>
    <property type="match status" value="1"/>
</dbReference>
<keyword evidence="11" id="KW-1185">Reference proteome</keyword>
<gene>
    <name evidence="10" type="ORF">REIFOR_02027</name>
</gene>
<comment type="similarity">
    <text evidence="6">Belongs to the ABC-4 integral membrane protein family.</text>
</comment>
<evidence type="ECO:0000259" key="9">
    <source>
        <dbReference type="Pfam" id="PF12704"/>
    </source>
</evidence>
<name>A0A2K8KRB6_9GAMM</name>
<keyword evidence="10" id="KW-0449">Lipoprotein</keyword>
<dbReference type="PANTHER" id="PTHR30572">
    <property type="entry name" value="MEMBRANE COMPONENT OF TRANSPORTER-RELATED"/>
    <property type="match status" value="1"/>
</dbReference>
<dbReference type="KEGG" id="rfo:REIFOR_02027"/>
<evidence type="ECO:0000313" key="11">
    <source>
        <dbReference type="Proteomes" id="UP000229757"/>
    </source>
</evidence>
<comment type="subcellular location">
    <subcellularLocation>
        <location evidence="1">Cell membrane</location>
        <topology evidence="1">Multi-pass membrane protein</topology>
    </subcellularLocation>
</comment>
<feature type="transmembrane region" description="Helical" evidence="7">
    <location>
        <begin position="465"/>
        <end position="489"/>
    </location>
</feature>
<feature type="domain" description="MacB-like periplasmic core" evidence="9">
    <location>
        <begin position="23"/>
        <end position="239"/>
    </location>
</feature>
<dbReference type="Proteomes" id="UP000229757">
    <property type="component" value="Chromosome"/>
</dbReference>
<sequence>MITKIALRNLTEHRSKTLIVGGLIALGVTLLVMGNSIMDSISVGLRHSFTEQYSGDIFIYAPVEDEGDLSIFGSFGTDGVQALERFDEFAGQLAAQANVQSVSPTTVGRGILETNQGEQGGSLFWGIDPTVWQHSFAQPLTWLEGGLWSGDAPSIALSIGVADALAEAQGSPIKVGETLLITVMGDNGIKIREVTISGLFAFKTIAAPQLELMSLVDLKTSQALLSLNHQQVIEVQLSAAESEILGQVTEDSLFGEATLMGTAAPDLFGNGSSLITPELSNESVVAEPIALAAHSSPGVAAHVTLPVQAQFAVLLLDNPADVAVTQERLQAWVDANDLNWRVGDWTQAAGFIGNLVGGIKLILNGLVVLVAFVATLIIMNTLVISVTERLQEIGTMRAIGAQKAFVRKMILTETLILALASALVGVLVGTVALWLISINGLPAANDIIKILFGGDALYPSVSVSAVLQAVSMMTLGAVLACLYPLGIALKVSPLKAMQG</sequence>
<proteinExistence type="inferred from homology"/>
<keyword evidence="3 7" id="KW-0812">Transmembrane</keyword>
<dbReference type="RefSeq" id="WP_100257440.1">
    <property type="nucleotide sequence ID" value="NZ_CP011797.1"/>
</dbReference>
<dbReference type="PANTHER" id="PTHR30572:SF4">
    <property type="entry name" value="ABC TRANSPORTER PERMEASE YTRF"/>
    <property type="match status" value="1"/>
</dbReference>
<dbReference type="Pfam" id="PF12704">
    <property type="entry name" value="MacB_PCD"/>
    <property type="match status" value="1"/>
</dbReference>
<feature type="transmembrane region" description="Helical" evidence="7">
    <location>
        <begin position="415"/>
        <end position="436"/>
    </location>
</feature>
<feature type="transmembrane region" description="Helical" evidence="7">
    <location>
        <begin position="361"/>
        <end position="387"/>
    </location>
</feature>
<dbReference type="OrthoDB" id="9770036at2"/>
<feature type="domain" description="ABC3 transporter permease C-terminal" evidence="8">
    <location>
        <begin position="366"/>
        <end position="493"/>
    </location>
</feature>
<dbReference type="InterPro" id="IPR050250">
    <property type="entry name" value="Macrolide_Exporter_MacB"/>
</dbReference>
<accession>A0A2K8KRB6</accession>